<dbReference type="InterPro" id="IPR000933">
    <property type="entry name" value="Glyco_hydro_29"/>
</dbReference>
<dbReference type="Pfam" id="PF16757">
    <property type="entry name" value="Fucosidase_C"/>
    <property type="match status" value="1"/>
</dbReference>
<dbReference type="PRINTS" id="PR00741">
    <property type="entry name" value="GLHYDRLASE29"/>
</dbReference>
<feature type="region of interest" description="Disordered" evidence="7">
    <location>
        <begin position="32"/>
        <end position="53"/>
    </location>
</feature>
<evidence type="ECO:0000256" key="3">
    <source>
        <dbReference type="ARBA" id="ARBA00012662"/>
    </source>
</evidence>
<dbReference type="GO" id="GO:0005764">
    <property type="term" value="C:lysosome"/>
    <property type="evidence" value="ECO:0007669"/>
    <property type="project" value="TreeGrafter"/>
</dbReference>
<dbReference type="Pfam" id="PF01120">
    <property type="entry name" value="Alpha_L_fucos"/>
    <property type="match status" value="1"/>
</dbReference>
<dbReference type="InterPro" id="IPR031919">
    <property type="entry name" value="Fucosidase_C"/>
</dbReference>
<dbReference type="GO" id="GO:0016139">
    <property type="term" value="P:glycoside catabolic process"/>
    <property type="evidence" value="ECO:0007669"/>
    <property type="project" value="TreeGrafter"/>
</dbReference>
<dbReference type="InterPro" id="IPR016286">
    <property type="entry name" value="FUC_metazoa-typ"/>
</dbReference>
<accession>A0A3L9ZMU4</accession>
<evidence type="ECO:0000256" key="1">
    <source>
        <dbReference type="ARBA" id="ARBA00004071"/>
    </source>
</evidence>
<dbReference type="SMART" id="SM00812">
    <property type="entry name" value="Alpha_L_fucos"/>
    <property type="match status" value="1"/>
</dbReference>
<dbReference type="SUPFAM" id="SSF51445">
    <property type="entry name" value="(Trans)glycosidases"/>
    <property type="match status" value="1"/>
</dbReference>
<keyword evidence="4 8" id="KW-0732">Signal</keyword>
<dbReference type="EMBL" id="REFH01000014">
    <property type="protein sequence ID" value="RMA71648.1"/>
    <property type="molecule type" value="Genomic_DNA"/>
</dbReference>
<proteinExistence type="inferred from homology"/>
<evidence type="ECO:0000259" key="10">
    <source>
        <dbReference type="Pfam" id="PF16757"/>
    </source>
</evidence>
<dbReference type="OrthoDB" id="1095333at2"/>
<comment type="caution">
    <text evidence="11">The sequence shown here is derived from an EMBL/GenBank/DDBJ whole genome shotgun (WGS) entry which is preliminary data.</text>
</comment>
<dbReference type="PANTHER" id="PTHR10030">
    <property type="entry name" value="ALPHA-L-FUCOSIDASE"/>
    <property type="match status" value="1"/>
</dbReference>
<dbReference type="Gene3D" id="3.20.20.80">
    <property type="entry name" value="Glycosidases"/>
    <property type="match status" value="1"/>
</dbReference>
<evidence type="ECO:0000313" key="11">
    <source>
        <dbReference type="EMBL" id="RMA71648.1"/>
    </source>
</evidence>
<dbReference type="InterPro" id="IPR057739">
    <property type="entry name" value="Glyco_hydro_29_N"/>
</dbReference>
<evidence type="ECO:0000259" key="9">
    <source>
        <dbReference type="Pfam" id="PF01120"/>
    </source>
</evidence>
<feature type="domain" description="Glycoside hydrolase family 29 N-terminal" evidence="9">
    <location>
        <begin position="82"/>
        <end position="411"/>
    </location>
</feature>
<evidence type="ECO:0000256" key="4">
    <source>
        <dbReference type="ARBA" id="ARBA00022729"/>
    </source>
</evidence>
<dbReference type="Proteomes" id="UP000280368">
    <property type="component" value="Unassembled WGS sequence"/>
</dbReference>
<comment type="similarity">
    <text evidence="2">Belongs to the glycosyl hydrolase 29 family.</text>
</comment>
<evidence type="ECO:0000256" key="2">
    <source>
        <dbReference type="ARBA" id="ARBA00007951"/>
    </source>
</evidence>
<keyword evidence="12" id="KW-1185">Reference proteome</keyword>
<organism evidence="11 12">
    <name type="scientific">Flavobacterium weaverense</name>
    <dbReference type="NCBI Taxonomy" id="271156"/>
    <lineage>
        <taxon>Bacteria</taxon>
        <taxon>Pseudomonadati</taxon>
        <taxon>Bacteroidota</taxon>
        <taxon>Flavobacteriia</taxon>
        <taxon>Flavobacteriales</taxon>
        <taxon>Flavobacteriaceae</taxon>
        <taxon>Flavobacterium</taxon>
    </lineage>
</organism>
<evidence type="ECO:0000313" key="12">
    <source>
        <dbReference type="Proteomes" id="UP000280368"/>
    </source>
</evidence>
<feature type="signal peptide" evidence="8">
    <location>
        <begin position="1"/>
        <end position="22"/>
    </location>
</feature>
<comment type="function">
    <text evidence="1">Alpha-L-fucosidase is responsible for hydrolyzing the alpha-1,6-linked fucose joined to the reducing-end N-acetylglucosamine of the carbohydrate moieties of glycoproteins.</text>
</comment>
<dbReference type="AlphaFoldDB" id="A0A3L9ZMU4"/>
<keyword evidence="5" id="KW-0378">Hydrolase</keyword>
<sequence>MNTNYLCKIMLLSLSLSFMSCKINMKTETVNTKSSNKESVTEKNEENPYADANESKRFQSNFDAYFKSNTPSKVDLPYETEEEYQKRMQWWKDAKYGMFIHWGLYSILGGEYNGEITPKIAEWIQNTLKIPGSEYKKLMDQFNPKDFDADEWVSVAKAAGMKYMIITSKHHDGFALFNSKVSAYNVMNTPFKRDIIKELKAACDKQGIKFGLYYSHAIDWDNSQAYIGEGALRDRMNLVDFDSKKMDRAKYLKEKSFPQLREILTNYGTIDIIWFDMGKGLDNEEIREFVKITKELQPNIIISSRIGDEAAPVAMNKDLYFDFFTPSDNYFTGDQMPIPFEMAGTTNTSWGYRKDDHEWRKPNFILNSLIASASRNGNYLLNVGPMASGLMPAEPVKNLKIAGSWLKENGESVYNTTPSPFPWNYNWGYVTQKPNKIYLNVFNWPKNNTIELNGIISSIDKIHVLGNSKNIKFKQDGRFLTLDLAGVSKKEFATPIVVEYKDAELKIDRNLSQNKENNISLDRITSSYMKDEAISSWQFKVHTPGKFKIRIVSNEKGNHSKPVWTGSEQTGSIQVAGKIIPVSLKRDTEMINPTLFFYKEIGSNAGEIELLKAGTYTLQLKGFKIGADKWTEGLGLEKIELIKI</sequence>
<evidence type="ECO:0000256" key="8">
    <source>
        <dbReference type="SAM" id="SignalP"/>
    </source>
</evidence>
<protein>
    <recommendedName>
        <fullName evidence="3">alpha-L-fucosidase</fullName>
        <ecNumber evidence="3">3.2.1.51</ecNumber>
    </recommendedName>
</protein>
<reference evidence="11 12" key="1">
    <citation type="submission" date="2018-10" db="EMBL/GenBank/DDBJ databases">
        <title>Genomic Encyclopedia of Archaeal and Bacterial Type Strains, Phase II (KMG-II): from individual species to whole genera.</title>
        <authorList>
            <person name="Goeker M."/>
        </authorList>
    </citation>
    <scope>NUCLEOTIDE SEQUENCE [LARGE SCALE GENOMIC DNA]</scope>
    <source>
        <strain evidence="11 12">DSM 19727</strain>
    </source>
</reference>
<dbReference type="Gene3D" id="2.60.40.1180">
    <property type="entry name" value="Golgi alpha-mannosidase II"/>
    <property type="match status" value="1"/>
</dbReference>
<dbReference type="GO" id="GO:0006004">
    <property type="term" value="P:fucose metabolic process"/>
    <property type="evidence" value="ECO:0007669"/>
    <property type="project" value="InterPro"/>
</dbReference>
<feature type="chain" id="PRO_5018216188" description="alpha-L-fucosidase" evidence="8">
    <location>
        <begin position="23"/>
        <end position="644"/>
    </location>
</feature>
<feature type="compositionally biased region" description="Basic and acidic residues" evidence="7">
    <location>
        <begin position="35"/>
        <end position="46"/>
    </location>
</feature>
<gene>
    <name evidence="11" type="ORF">BC961_3037</name>
</gene>
<evidence type="ECO:0000256" key="5">
    <source>
        <dbReference type="ARBA" id="ARBA00022801"/>
    </source>
</evidence>
<evidence type="ECO:0000256" key="7">
    <source>
        <dbReference type="SAM" id="MobiDB-lite"/>
    </source>
</evidence>
<evidence type="ECO:0000256" key="6">
    <source>
        <dbReference type="ARBA" id="ARBA00023295"/>
    </source>
</evidence>
<dbReference type="InterPro" id="IPR017853">
    <property type="entry name" value="GH"/>
</dbReference>
<keyword evidence="6" id="KW-0326">Glycosidase</keyword>
<dbReference type="InterPro" id="IPR013780">
    <property type="entry name" value="Glyco_hydro_b"/>
</dbReference>
<feature type="domain" description="Alpha-L-fucosidase C-terminal" evidence="10">
    <location>
        <begin position="429"/>
        <end position="491"/>
    </location>
</feature>
<name>A0A3L9ZMU4_9FLAO</name>
<dbReference type="EC" id="3.2.1.51" evidence="3"/>
<dbReference type="GO" id="GO:0004560">
    <property type="term" value="F:alpha-L-fucosidase activity"/>
    <property type="evidence" value="ECO:0007669"/>
    <property type="project" value="InterPro"/>
</dbReference>
<dbReference type="PANTHER" id="PTHR10030:SF37">
    <property type="entry name" value="ALPHA-L-FUCOSIDASE-RELATED"/>
    <property type="match status" value="1"/>
</dbReference>